<dbReference type="InterPro" id="IPR058245">
    <property type="entry name" value="NreC/VraR/RcsB-like_REC"/>
</dbReference>
<dbReference type="InterPro" id="IPR016032">
    <property type="entry name" value="Sig_transdc_resp-reg_C-effctor"/>
</dbReference>
<accession>A0A4P6WT53</accession>
<dbReference type="InterPro" id="IPR001789">
    <property type="entry name" value="Sig_transdc_resp-reg_receiver"/>
</dbReference>
<evidence type="ECO:0000256" key="1">
    <source>
        <dbReference type="ARBA" id="ARBA00022553"/>
    </source>
</evidence>
<dbReference type="SMART" id="SM00421">
    <property type="entry name" value="HTH_LUXR"/>
    <property type="match status" value="1"/>
</dbReference>
<dbReference type="Pfam" id="PF00072">
    <property type="entry name" value="Response_reg"/>
    <property type="match status" value="1"/>
</dbReference>
<dbReference type="InterPro" id="IPR039420">
    <property type="entry name" value="WalR-like"/>
</dbReference>
<dbReference type="InterPro" id="IPR000792">
    <property type="entry name" value="Tscrpt_reg_LuxR_C"/>
</dbReference>
<evidence type="ECO:0000256" key="5">
    <source>
        <dbReference type="PROSITE-ProRule" id="PRU00169"/>
    </source>
</evidence>
<dbReference type="PROSITE" id="PS50110">
    <property type="entry name" value="RESPONSE_REGULATORY"/>
    <property type="match status" value="1"/>
</dbReference>
<gene>
    <name evidence="8" type="primary">degU1</name>
    <name evidence="8" type="ORF">HPF_02330</name>
</gene>
<dbReference type="KEGG" id="hpse:HPF_02330"/>
<dbReference type="Gene3D" id="3.40.50.2300">
    <property type="match status" value="1"/>
</dbReference>
<protein>
    <submittedName>
        <fullName evidence="8">Transcriptional regulatory protein DegU</fullName>
    </submittedName>
</protein>
<reference evidence="8 9" key="1">
    <citation type="submission" date="2019-03" db="EMBL/GenBank/DDBJ databases">
        <authorList>
            <person name="Sebastian G."/>
            <person name="Baumann P."/>
            <person name="Ruckert C."/>
            <person name="Kalinowski J."/>
            <person name="Nebel B."/>
            <person name="Takors R."/>
            <person name="Blombach B."/>
        </authorList>
    </citation>
    <scope>NUCLEOTIDE SEQUENCE [LARGE SCALE GENOMIC DNA]</scope>
    <source>
        <strain evidence="8 9">DSM 1084</strain>
    </source>
</reference>
<dbReference type="CDD" id="cd06170">
    <property type="entry name" value="LuxR_C_like"/>
    <property type="match status" value="1"/>
</dbReference>
<feature type="modified residue" description="4-aspartylphosphate" evidence="5">
    <location>
        <position position="57"/>
    </location>
</feature>
<keyword evidence="4" id="KW-0804">Transcription</keyword>
<dbReference type="SUPFAM" id="SSF46894">
    <property type="entry name" value="C-terminal effector domain of the bipartite response regulators"/>
    <property type="match status" value="1"/>
</dbReference>
<evidence type="ECO:0000313" key="8">
    <source>
        <dbReference type="EMBL" id="QBM26500.1"/>
    </source>
</evidence>
<evidence type="ECO:0000256" key="4">
    <source>
        <dbReference type="ARBA" id="ARBA00023163"/>
    </source>
</evidence>
<sequence>MTPSIELLLVDDHTLFRRGLKALLEQDERFTVTAEAGDVGEALRCLQRRPPQVILLDNHLPGVRGVDAIPALKEAAPEARVLMLTVSENENDLAAALQAGADGYLLKTVESDQLCETIIKVMDGESVISPEMMTKLVAVFRSRPSVANAAPPAAAPVSAPVPLEAPREAASGADLLSPREREILQLIARGDSNKLIARELDIAETTVKIHVQHILRKLGLSSRVQAAVFATSQGLA</sequence>
<dbReference type="InterPro" id="IPR011006">
    <property type="entry name" value="CheY-like_superfamily"/>
</dbReference>
<evidence type="ECO:0000259" key="6">
    <source>
        <dbReference type="PROSITE" id="PS50043"/>
    </source>
</evidence>
<keyword evidence="1 5" id="KW-0597">Phosphoprotein</keyword>
<proteinExistence type="predicted"/>
<evidence type="ECO:0000256" key="3">
    <source>
        <dbReference type="ARBA" id="ARBA00023125"/>
    </source>
</evidence>
<dbReference type="Pfam" id="PF00196">
    <property type="entry name" value="GerE"/>
    <property type="match status" value="1"/>
</dbReference>
<dbReference type="SUPFAM" id="SSF52172">
    <property type="entry name" value="CheY-like"/>
    <property type="match status" value="1"/>
</dbReference>
<dbReference type="SMART" id="SM00448">
    <property type="entry name" value="REC"/>
    <property type="match status" value="1"/>
</dbReference>
<dbReference type="CDD" id="cd17535">
    <property type="entry name" value="REC_NarL-like"/>
    <property type="match status" value="1"/>
</dbReference>
<evidence type="ECO:0000313" key="9">
    <source>
        <dbReference type="Proteomes" id="UP000293912"/>
    </source>
</evidence>
<dbReference type="Proteomes" id="UP000293912">
    <property type="component" value="Chromosome"/>
</dbReference>
<evidence type="ECO:0000256" key="2">
    <source>
        <dbReference type="ARBA" id="ARBA00023015"/>
    </source>
</evidence>
<dbReference type="GO" id="GO:0006355">
    <property type="term" value="P:regulation of DNA-templated transcription"/>
    <property type="evidence" value="ECO:0007669"/>
    <property type="project" value="InterPro"/>
</dbReference>
<dbReference type="PANTHER" id="PTHR43214:SF41">
    <property type="entry name" value="NITRATE_NITRITE RESPONSE REGULATOR PROTEIN NARP"/>
    <property type="match status" value="1"/>
</dbReference>
<name>A0A4P6WT53_HYDPS</name>
<feature type="domain" description="HTH luxR-type" evidence="6">
    <location>
        <begin position="169"/>
        <end position="234"/>
    </location>
</feature>
<dbReference type="AlphaFoldDB" id="A0A4P6WT53"/>
<dbReference type="PROSITE" id="PS00622">
    <property type="entry name" value="HTH_LUXR_1"/>
    <property type="match status" value="1"/>
</dbReference>
<dbReference type="RefSeq" id="WP_133155643.1">
    <property type="nucleotide sequence ID" value="NZ_CP037867.1"/>
</dbReference>
<keyword evidence="9" id="KW-1185">Reference proteome</keyword>
<keyword evidence="3" id="KW-0238">DNA-binding</keyword>
<dbReference type="PANTHER" id="PTHR43214">
    <property type="entry name" value="TWO-COMPONENT RESPONSE REGULATOR"/>
    <property type="match status" value="1"/>
</dbReference>
<keyword evidence="2" id="KW-0805">Transcription regulation</keyword>
<dbReference type="PRINTS" id="PR00038">
    <property type="entry name" value="HTHLUXR"/>
</dbReference>
<dbReference type="PROSITE" id="PS50043">
    <property type="entry name" value="HTH_LUXR_2"/>
    <property type="match status" value="1"/>
</dbReference>
<evidence type="ECO:0000259" key="7">
    <source>
        <dbReference type="PROSITE" id="PS50110"/>
    </source>
</evidence>
<dbReference type="GO" id="GO:0003677">
    <property type="term" value="F:DNA binding"/>
    <property type="evidence" value="ECO:0007669"/>
    <property type="project" value="UniProtKB-KW"/>
</dbReference>
<organism evidence="8 9">
    <name type="scientific">Hydrogenophaga pseudoflava</name>
    <name type="common">Pseudomonas carboxydoflava</name>
    <dbReference type="NCBI Taxonomy" id="47421"/>
    <lineage>
        <taxon>Bacteria</taxon>
        <taxon>Pseudomonadati</taxon>
        <taxon>Pseudomonadota</taxon>
        <taxon>Betaproteobacteria</taxon>
        <taxon>Burkholderiales</taxon>
        <taxon>Comamonadaceae</taxon>
        <taxon>Hydrogenophaga</taxon>
    </lineage>
</organism>
<dbReference type="GO" id="GO:0000160">
    <property type="term" value="P:phosphorelay signal transduction system"/>
    <property type="evidence" value="ECO:0007669"/>
    <property type="project" value="InterPro"/>
</dbReference>
<feature type="domain" description="Response regulatory" evidence="7">
    <location>
        <begin position="6"/>
        <end position="122"/>
    </location>
</feature>
<dbReference type="EMBL" id="CP037867">
    <property type="protein sequence ID" value="QBM26500.1"/>
    <property type="molecule type" value="Genomic_DNA"/>
</dbReference>